<dbReference type="KEGG" id="psez:HME7025_00988"/>
<protein>
    <recommendedName>
        <fullName evidence="4">Lipoprotein</fullName>
    </recommendedName>
</protein>
<evidence type="ECO:0000313" key="2">
    <source>
        <dbReference type="EMBL" id="AWL08852.1"/>
    </source>
</evidence>
<accession>A0A2S2DU83</accession>
<organism evidence="2 3">
    <name type="scientific">Aquirufa nivalisilvae</name>
    <dbReference type="NCBI Taxonomy" id="2516557"/>
    <lineage>
        <taxon>Bacteria</taxon>
        <taxon>Pseudomonadati</taxon>
        <taxon>Bacteroidota</taxon>
        <taxon>Cytophagia</taxon>
        <taxon>Cytophagales</taxon>
        <taxon>Flectobacillaceae</taxon>
        <taxon>Aquirufa</taxon>
    </lineage>
</organism>
<feature type="signal peptide" evidence="1">
    <location>
        <begin position="1"/>
        <end position="26"/>
    </location>
</feature>
<name>A0A2S2DU83_9BACT</name>
<dbReference type="EMBL" id="CP029346">
    <property type="protein sequence ID" value="AWL08852.1"/>
    <property type="molecule type" value="Genomic_DNA"/>
</dbReference>
<dbReference type="Proteomes" id="UP000245468">
    <property type="component" value="Chromosome"/>
</dbReference>
<feature type="chain" id="PRO_5015515295" description="Lipoprotein" evidence="1">
    <location>
        <begin position="27"/>
        <end position="193"/>
    </location>
</feature>
<evidence type="ECO:0000313" key="3">
    <source>
        <dbReference type="Proteomes" id="UP000245468"/>
    </source>
</evidence>
<keyword evidence="3" id="KW-1185">Reference proteome</keyword>
<dbReference type="AlphaFoldDB" id="A0A2S2DU83"/>
<dbReference type="RefSeq" id="WP_109322578.1">
    <property type="nucleotide sequence ID" value="NZ_CP029346.1"/>
</dbReference>
<sequence length="193" mass="21607">MNPKTSLLQKNLAFALIISFLIISNACQTTSDKQEANQSNLESKKQAKQKAWDESTPLLQRITLGSEGIIRNVTWGQDMSTIGEKVELSETQPSVGKSYTQFFDDTDLNFVDITYLPDENNKVKGIILNIFLEEQDDVLDLTANFKEYLGNIYGNGRGSAKKIVWKNENTQVILEDVGTPKDPGIQVVFSKIN</sequence>
<evidence type="ECO:0008006" key="4">
    <source>
        <dbReference type="Google" id="ProtNLM"/>
    </source>
</evidence>
<evidence type="ECO:0000256" key="1">
    <source>
        <dbReference type="SAM" id="SignalP"/>
    </source>
</evidence>
<reference evidence="3" key="1">
    <citation type="submission" date="2018-05" db="EMBL/GenBank/DDBJ databases">
        <title>Pseudarcicella sp. HME7025 Genome sequencing and assembly.</title>
        <authorList>
            <person name="Kim H."/>
            <person name="Kang H."/>
            <person name="Joh K."/>
        </authorList>
    </citation>
    <scope>NUCLEOTIDE SEQUENCE [LARGE SCALE GENOMIC DNA]</scope>
    <source>
        <strain evidence="3">HME7025</strain>
    </source>
</reference>
<proteinExistence type="predicted"/>
<keyword evidence="1" id="KW-0732">Signal</keyword>
<gene>
    <name evidence="2" type="ORF">HME7025_00988</name>
</gene>
<dbReference type="OrthoDB" id="961597at2"/>